<reference evidence="2 3" key="1">
    <citation type="submission" date="2014-01" db="EMBL/GenBank/DDBJ databases">
        <authorList>
            <person name="Dobos K."/>
            <person name="Lenaerts A."/>
            <person name="Ordway D."/>
            <person name="DeGroote M.A."/>
            <person name="Parker T."/>
            <person name="Sizemore C."/>
            <person name="Tallon L.J."/>
            <person name="Sadzewicz L.K."/>
            <person name="Sengamalay N."/>
            <person name="Fraser C.M."/>
            <person name="Hine E."/>
            <person name="Shefchek K.A."/>
            <person name="Das S.P."/>
            <person name="Tettelin H."/>
        </authorList>
    </citation>
    <scope>NUCLEOTIDE SEQUENCE [LARGE SCALE GENOMIC DNA]</scope>
    <source>
        <strain evidence="2 3">Harvey</strain>
    </source>
</reference>
<evidence type="ECO:0000313" key="2">
    <source>
        <dbReference type="EMBL" id="EUA91566.1"/>
    </source>
</evidence>
<organism evidence="2 3">
    <name type="scientific">Mycobacterium ulcerans str. Harvey</name>
    <dbReference type="NCBI Taxonomy" id="1299332"/>
    <lineage>
        <taxon>Bacteria</taxon>
        <taxon>Bacillati</taxon>
        <taxon>Actinomycetota</taxon>
        <taxon>Actinomycetes</taxon>
        <taxon>Mycobacteriales</taxon>
        <taxon>Mycobacteriaceae</taxon>
        <taxon>Mycobacterium</taxon>
        <taxon>Mycobacterium ulcerans group</taxon>
    </lineage>
</organism>
<dbReference type="Proteomes" id="UP000020681">
    <property type="component" value="Unassembled WGS sequence"/>
</dbReference>
<comment type="caution">
    <text evidence="2">The sequence shown here is derived from an EMBL/GenBank/DDBJ whole genome shotgun (WGS) entry which is preliminary data.</text>
</comment>
<evidence type="ECO:0000313" key="3">
    <source>
        <dbReference type="Proteomes" id="UP000020681"/>
    </source>
</evidence>
<gene>
    <name evidence="2" type="ORF">I551_1944</name>
</gene>
<name>A0ABN0R377_MYCUL</name>
<sequence>MHVVDGLADGRFAIYSKFHHALLDGASALMLLQRALSDDPRDTEVRAPWNLPRSRITRLALPGWDRWPTRRDL</sequence>
<dbReference type="EMBL" id="JAOL01000087">
    <property type="protein sequence ID" value="EUA91566.1"/>
    <property type="molecule type" value="Genomic_DNA"/>
</dbReference>
<proteinExistence type="predicted"/>
<feature type="domain" description="O-acyltransferase WSD1-like N-terminal" evidence="1">
    <location>
        <begin position="1"/>
        <end position="63"/>
    </location>
</feature>
<keyword evidence="3" id="KW-1185">Reference proteome</keyword>
<evidence type="ECO:0000259" key="1">
    <source>
        <dbReference type="Pfam" id="PF03007"/>
    </source>
</evidence>
<dbReference type="Pfam" id="PF03007">
    <property type="entry name" value="WS_DGAT_cat"/>
    <property type="match status" value="1"/>
</dbReference>
<accession>A0ABN0R377</accession>
<protein>
    <submittedName>
        <fullName evidence="2">Wax ester synthase-like Acyl-CoA acyltransferase domain protein</fullName>
    </submittedName>
</protein>
<dbReference type="InterPro" id="IPR004255">
    <property type="entry name" value="O-acyltransferase_WSD1_N"/>
</dbReference>